<dbReference type="PATRIC" id="fig|2033.7.peg.59"/>
<dbReference type="PANTHER" id="PTHR43201:SF5">
    <property type="entry name" value="MEDIUM-CHAIN ACYL-COA LIGASE ACSF2, MITOCHONDRIAL"/>
    <property type="match status" value="1"/>
</dbReference>
<evidence type="ECO:0000313" key="5">
    <source>
        <dbReference type="EMBL" id="KTS14379.1"/>
    </source>
</evidence>
<dbReference type="InterPro" id="IPR042099">
    <property type="entry name" value="ANL_N_sf"/>
</dbReference>
<dbReference type="PANTHER" id="PTHR43201">
    <property type="entry name" value="ACYL-COA SYNTHETASE"/>
    <property type="match status" value="1"/>
</dbReference>
<dbReference type="Gene3D" id="3.30.300.30">
    <property type="match status" value="1"/>
</dbReference>
<dbReference type="SUPFAM" id="SSF56801">
    <property type="entry name" value="Acetyl-CoA synthetase-like"/>
    <property type="match status" value="1"/>
</dbReference>
<comment type="similarity">
    <text evidence="1">Belongs to the ATP-dependent AMP-binding enzyme family.</text>
</comment>
<sequence>MTERSFSAILADRARGAPDEPLVIDGAGVMTAGELDAAASALAHELLSRGVRRDDTVAVSLPNGRDMVIACFGIWRAGATPQPLSTSLTAAERTDLEAIALPAAAVGVRPASPDVTWVPGARVEPWAGDLPDVAASCWKAPATSGSTGRPKIVRAAAPATLDPSRPVAAFLPRAATQIVAGPLWHSAVFTYAFRGLLTGHRLVILEHFDAHAWVDAVETHGATWGLLVPTMMARLLRLPAEARRPVRVASLERVLHMGAPCAPALKRAFLDWLGAERVDEVYAGSESNGLTRITGTEWLERPGSVGRPIGGTEVRVRDDVGADLPFGQSGLVWMRRGDTAAYSYVGATSRRDDEGWDTLGDVGHLDAEGYLFLHDRADDLINRGGDKIAPAAVEAVLEEHPAVEEAVAFGIPDDDLGHVVHAAVRLADPAASASVMVHARTHLGRRSPVTLHVVTTSLRNDAGKVRRSALAEQFGG</sequence>
<evidence type="ECO:0000256" key="2">
    <source>
        <dbReference type="ARBA" id="ARBA00022598"/>
    </source>
</evidence>
<evidence type="ECO:0000256" key="1">
    <source>
        <dbReference type="ARBA" id="ARBA00006432"/>
    </source>
</evidence>
<dbReference type="Proteomes" id="UP000072189">
    <property type="component" value="Unassembled WGS sequence"/>
</dbReference>
<dbReference type="Pfam" id="PF13193">
    <property type="entry name" value="AMP-binding_C"/>
    <property type="match status" value="1"/>
</dbReference>
<feature type="domain" description="AMP-dependent synthetase/ligase" evidence="3">
    <location>
        <begin position="11"/>
        <end position="94"/>
    </location>
</feature>
<accession>A0A147FCU2</accession>
<dbReference type="GO" id="GO:0031956">
    <property type="term" value="F:medium-chain fatty acid-CoA ligase activity"/>
    <property type="evidence" value="ECO:0007669"/>
    <property type="project" value="TreeGrafter"/>
</dbReference>
<evidence type="ECO:0000259" key="3">
    <source>
        <dbReference type="Pfam" id="PF00501"/>
    </source>
</evidence>
<evidence type="ECO:0000259" key="4">
    <source>
        <dbReference type="Pfam" id="PF13193"/>
    </source>
</evidence>
<dbReference type="EMBL" id="LDRV01000001">
    <property type="protein sequence ID" value="KTS14379.1"/>
    <property type="molecule type" value="Genomic_DNA"/>
</dbReference>
<feature type="domain" description="AMP-dependent synthetase/ligase" evidence="3">
    <location>
        <begin position="143"/>
        <end position="336"/>
    </location>
</feature>
<dbReference type="AlphaFoldDB" id="A0A147FCU2"/>
<dbReference type="RefSeq" id="WP_058612855.1">
    <property type="nucleotide sequence ID" value="NZ_LDRV01000001.1"/>
</dbReference>
<dbReference type="InterPro" id="IPR000873">
    <property type="entry name" value="AMP-dep_synth/lig_dom"/>
</dbReference>
<keyword evidence="2" id="KW-0436">Ligase</keyword>
<dbReference type="Pfam" id="PF00501">
    <property type="entry name" value="AMP-binding"/>
    <property type="match status" value="2"/>
</dbReference>
<dbReference type="InterPro" id="IPR045851">
    <property type="entry name" value="AMP-bd_C_sf"/>
</dbReference>
<protein>
    <recommendedName>
        <fullName evidence="7">Acid--CoA ligase</fullName>
    </recommendedName>
</protein>
<proteinExistence type="inferred from homology"/>
<comment type="caution">
    <text evidence="5">The sequence shown here is derived from an EMBL/GenBank/DDBJ whole genome shotgun (WGS) entry which is preliminary data.</text>
</comment>
<evidence type="ECO:0008006" key="7">
    <source>
        <dbReference type="Google" id="ProtNLM"/>
    </source>
</evidence>
<reference evidence="5 6" key="1">
    <citation type="journal article" date="2016" name="Front. Microbiol.">
        <title>Genomic Resource of Rice Seed Associated Bacteria.</title>
        <authorList>
            <person name="Midha S."/>
            <person name="Bansal K."/>
            <person name="Sharma S."/>
            <person name="Kumar N."/>
            <person name="Patil P.P."/>
            <person name="Chaudhry V."/>
            <person name="Patil P.B."/>
        </authorList>
    </citation>
    <scope>NUCLEOTIDE SEQUENCE [LARGE SCALE GENOMIC DNA]</scope>
    <source>
        <strain evidence="5 6">RSA3</strain>
    </source>
</reference>
<evidence type="ECO:0000313" key="6">
    <source>
        <dbReference type="Proteomes" id="UP000072189"/>
    </source>
</evidence>
<name>A0A147FCU2_MICTE</name>
<organism evidence="5 6">
    <name type="scientific">Microbacterium testaceum</name>
    <name type="common">Aureobacterium testaceum</name>
    <name type="synonym">Brevibacterium testaceum</name>
    <dbReference type="NCBI Taxonomy" id="2033"/>
    <lineage>
        <taxon>Bacteria</taxon>
        <taxon>Bacillati</taxon>
        <taxon>Actinomycetota</taxon>
        <taxon>Actinomycetes</taxon>
        <taxon>Micrococcales</taxon>
        <taxon>Microbacteriaceae</taxon>
        <taxon>Microbacterium</taxon>
    </lineage>
</organism>
<dbReference type="Gene3D" id="3.40.50.12780">
    <property type="entry name" value="N-terminal domain of ligase-like"/>
    <property type="match status" value="1"/>
</dbReference>
<dbReference type="GO" id="GO:0006631">
    <property type="term" value="P:fatty acid metabolic process"/>
    <property type="evidence" value="ECO:0007669"/>
    <property type="project" value="TreeGrafter"/>
</dbReference>
<gene>
    <name evidence="5" type="ORF">RSA3_00270</name>
</gene>
<dbReference type="InterPro" id="IPR025110">
    <property type="entry name" value="AMP-bd_C"/>
</dbReference>
<feature type="domain" description="AMP-binding enzyme C-terminal" evidence="4">
    <location>
        <begin position="393"/>
        <end position="454"/>
    </location>
</feature>